<protein>
    <submittedName>
        <fullName evidence="8">RTX-I toxin determinant B</fullName>
    </submittedName>
</protein>
<dbReference type="STRING" id="481446.NIT7645_03697"/>
<dbReference type="Pfam" id="PF00664">
    <property type="entry name" value="ABC_membrane"/>
    <property type="match status" value="1"/>
</dbReference>
<dbReference type="AlphaFoldDB" id="A0A0H5CYS6"/>
<dbReference type="GO" id="GO:0034040">
    <property type="term" value="F:ATPase-coupled lipid transmembrane transporter activity"/>
    <property type="evidence" value="ECO:0007669"/>
    <property type="project" value="TreeGrafter"/>
</dbReference>
<dbReference type="Proteomes" id="UP000043764">
    <property type="component" value="Unassembled WGS sequence"/>
</dbReference>
<dbReference type="PROSITE" id="PS50893">
    <property type="entry name" value="ABC_TRANSPORTER_2"/>
    <property type="match status" value="1"/>
</dbReference>
<dbReference type="InterPro" id="IPR027417">
    <property type="entry name" value="P-loop_NTPase"/>
</dbReference>
<evidence type="ECO:0000256" key="4">
    <source>
        <dbReference type="ARBA" id="ARBA00023136"/>
    </source>
</evidence>
<dbReference type="GO" id="GO:0005886">
    <property type="term" value="C:plasma membrane"/>
    <property type="evidence" value="ECO:0007669"/>
    <property type="project" value="UniProtKB-SubCell"/>
</dbReference>
<evidence type="ECO:0000259" key="7">
    <source>
        <dbReference type="PROSITE" id="PS50929"/>
    </source>
</evidence>
<feature type="transmembrane region" description="Helical" evidence="5">
    <location>
        <begin position="147"/>
        <end position="168"/>
    </location>
</feature>
<dbReference type="RefSeq" id="WP_050672658.1">
    <property type="nucleotide sequence ID" value="NZ_CVRL01000009.1"/>
</dbReference>
<dbReference type="InterPro" id="IPR011527">
    <property type="entry name" value="ABC1_TM_dom"/>
</dbReference>
<dbReference type="InterPro" id="IPR003439">
    <property type="entry name" value="ABC_transporter-like_ATP-bd"/>
</dbReference>
<feature type="domain" description="ABC transmembrane type-1" evidence="7">
    <location>
        <begin position="146"/>
        <end position="426"/>
    </location>
</feature>
<keyword evidence="9" id="KW-1185">Reference proteome</keyword>
<dbReference type="PANTHER" id="PTHR24221">
    <property type="entry name" value="ATP-BINDING CASSETTE SUB-FAMILY B"/>
    <property type="match status" value="1"/>
</dbReference>
<evidence type="ECO:0000256" key="2">
    <source>
        <dbReference type="ARBA" id="ARBA00022692"/>
    </source>
</evidence>
<feature type="transmembrane region" description="Helical" evidence="5">
    <location>
        <begin position="254"/>
        <end position="276"/>
    </location>
</feature>
<dbReference type="SUPFAM" id="SSF90123">
    <property type="entry name" value="ABC transporter transmembrane region"/>
    <property type="match status" value="1"/>
</dbReference>
<dbReference type="GO" id="GO:0016887">
    <property type="term" value="F:ATP hydrolysis activity"/>
    <property type="evidence" value="ECO:0007669"/>
    <property type="project" value="InterPro"/>
</dbReference>
<feature type="domain" description="ABC transporter" evidence="6">
    <location>
        <begin position="460"/>
        <end position="696"/>
    </location>
</feature>
<reference evidence="9" key="1">
    <citation type="submission" date="2015-05" db="EMBL/GenBank/DDBJ databases">
        <authorList>
            <person name="Rodrigo-Torres Lidia"/>
            <person name="Arahal R.David."/>
        </authorList>
    </citation>
    <scope>NUCLEOTIDE SEQUENCE [LARGE SCALE GENOMIC DNA]</scope>
    <source>
        <strain evidence="9">CECT 7321</strain>
    </source>
</reference>
<dbReference type="Gene3D" id="3.40.50.300">
    <property type="entry name" value="P-loop containing nucleotide triphosphate hydrolases"/>
    <property type="match status" value="1"/>
</dbReference>
<evidence type="ECO:0000259" key="6">
    <source>
        <dbReference type="PROSITE" id="PS50893"/>
    </source>
</evidence>
<dbReference type="GO" id="GO:0140359">
    <property type="term" value="F:ABC-type transporter activity"/>
    <property type="evidence" value="ECO:0007669"/>
    <property type="project" value="InterPro"/>
</dbReference>
<keyword evidence="2 5" id="KW-0812">Transmembrane</keyword>
<proteinExistence type="predicted"/>
<evidence type="ECO:0000313" key="9">
    <source>
        <dbReference type="Proteomes" id="UP000043764"/>
    </source>
</evidence>
<dbReference type="Pfam" id="PF00005">
    <property type="entry name" value="ABC_tran"/>
    <property type="match status" value="1"/>
</dbReference>
<dbReference type="GO" id="GO:0005524">
    <property type="term" value="F:ATP binding"/>
    <property type="evidence" value="ECO:0007669"/>
    <property type="project" value="InterPro"/>
</dbReference>
<accession>A0A0H5CYS6</accession>
<dbReference type="SUPFAM" id="SSF52540">
    <property type="entry name" value="P-loop containing nucleoside triphosphate hydrolases"/>
    <property type="match status" value="1"/>
</dbReference>
<dbReference type="InterPro" id="IPR036640">
    <property type="entry name" value="ABC1_TM_sf"/>
</dbReference>
<dbReference type="InterPro" id="IPR039421">
    <property type="entry name" value="Type_1_exporter"/>
</dbReference>
<comment type="subcellular location">
    <subcellularLocation>
        <location evidence="1">Cell membrane</location>
        <topology evidence="1">Multi-pass membrane protein</topology>
    </subcellularLocation>
</comment>
<dbReference type="EMBL" id="CVRL01000009">
    <property type="protein sequence ID" value="CRL09959.1"/>
    <property type="molecule type" value="Genomic_DNA"/>
</dbReference>
<evidence type="ECO:0000256" key="1">
    <source>
        <dbReference type="ARBA" id="ARBA00004651"/>
    </source>
</evidence>
<evidence type="ECO:0000313" key="8">
    <source>
        <dbReference type="EMBL" id="CRL09959.1"/>
    </source>
</evidence>
<keyword evidence="4 5" id="KW-0472">Membrane</keyword>
<dbReference type="PROSITE" id="PS50929">
    <property type="entry name" value="ABC_TM1F"/>
    <property type="match status" value="1"/>
</dbReference>
<evidence type="ECO:0000256" key="5">
    <source>
        <dbReference type="SAM" id="Phobius"/>
    </source>
</evidence>
<feature type="transmembrane region" description="Helical" evidence="5">
    <location>
        <begin position="369"/>
        <end position="389"/>
    </location>
</feature>
<gene>
    <name evidence="8" type="primary">apxIB_2</name>
    <name evidence="8" type="ORF">NIT7321_00796</name>
</gene>
<sequence>MNMVRTQDAGALIRELLVVGGWQNNEDTIAEAFPHLSETLDPADLIQTLDNLEVPYVQTTCLETEITEDECPALVIPVNAPCYVALGQRGDILEVADPHGETAVEIRPARRHCTVIRIEKFTYQPLLRANQTVGASFSALRQMMPGLLVAAFLTNLLGLLAPLLIMAIYDRVIPSGSVDLLTSLVVGVAILALSDFMFRNARTRALAYVGQRGERALAVALFGKLMSLPLAQLRKSDVNQQIARFRQFESLRELFTGQVMTTLIDLPFAVMFFAVLTYLAPAVGLLTLGLAVLLVGIGFISLPFQQRLDQAAAEAGAASAGVVQDAVVHQRALANLGMQSQWLERCMPLAEASEAATAKARQLRNLVQSVSQSIVALGSVGAIIISAHGAVSGSMTFGALIASIALVSKVLAPVQALQSSLGQLVGFRKSQVQADRVLALPEEMELGLRQSHQKTLQGGITFKGVGYRPDPLNPALLTAAALDTKPGELVVVMGRDVASRTAVLDLVSGLASPSTGAIEHDGIDIRQIARDELRKSVSYATYDPRLFYGTISQNFRLASPALTDADISRGLDAIGIADGINALPDGVRSRLNDRLLATLPGEVVKCLTLARTMIRPSSIYLFSEPTNGLSQPRRAQFKSWLEEQRGHSTVLIATADRSFLQMADRVIFLNGDRVVVNDTGAAAIKKVQAVLKAMET</sequence>
<name>A0A0H5CYS6_9RHOB</name>
<evidence type="ECO:0000256" key="3">
    <source>
        <dbReference type="ARBA" id="ARBA00022989"/>
    </source>
</evidence>
<feature type="transmembrane region" description="Helical" evidence="5">
    <location>
        <begin position="180"/>
        <end position="198"/>
    </location>
</feature>
<feature type="transmembrane region" description="Helical" evidence="5">
    <location>
        <begin position="282"/>
        <end position="302"/>
    </location>
</feature>
<dbReference type="Gene3D" id="1.20.1560.10">
    <property type="entry name" value="ABC transporter type 1, transmembrane domain"/>
    <property type="match status" value="1"/>
</dbReference>
<organism evidence="8 9">
    <name type="scientific">Phaeobacter italicus</name>
    <dbReference type="NCBI Taxonomy" id="481446"/>
    <lineage>
        <taxon>Bacteria</taxon>
        <taxon>Pseudomonadati</taxon>
        <taxon>Pseudomonadota</taxon>
        <taxon>Alphaproteobacteria</taxon>
        <taxon>Rhodobacterales</taxon>
        <taxon>Roseobacteraceae</taxon>
        <taxon>Phaeobacter</taxon>
    </lineage>
</organism>
<keyword evidence="3 5" id="KW-1133">Transmembrane helix</keyword>
<dbReference type="PANTHER" id="PTHR24221:SF248">
    <property type="entry name" value="ABC TRANSPORTER TRANSMEMBRANE REGION"/>
    <property type="match status" value="1"/>
</dbReference>